<evidence type="ECO:0000256" key="14">
    <source>
        <dbReference type="ARBA" id="ARBA00044770"/>
    </source>
</evidence>
<reference evidence="18" key="1">
    <citation type="submission" date="2017-09" db="EMBL/GenBank/DDBJ databases">
        <title>Depth-based differentiation of microbial function through sediment-hosted aquifers and enrichment of novel symbionts in the deep terrestrial subsurface.</title>
        <authorList>
            <person name="Probst A.J."/>
            <person name="Ladd B."/>
            <person name="Jarett J.K."/>
            <person name="Geller-Mcgrath D.E."/>
            <person name="Sieber C.M.K."/>
            <person name="Emerson J.B."/>
            <person name="Anantharaman K."/>
            <person name="Thomas B.C."/>
            <person name="Malmstrom R."/>
            <person name="Stieglmeier M."/>
            <person name="Klingl A."/>
            <person name="Woyke T."/>
            <person name="Ryan C.M."/>
            <person name="Banfield J.F."/>
        </authorList>
    </citation>
    <scope>NUCLEOTIDE SEQUENCE [LARGE SCALE GENOMIC DNA]</scope>
</reference>
<comment type="subcellular location">
    <subcellularLocation>
        <location evidence="1">Membrane</location>
        <topology evidence="1">Multi-pass membrane protein</topology>
    </subcellularLocation>
</comment>
<feature type="transmembrane region" description="Helical" evidence="16">
    <location>
        <begin position="74"/>
        <end position="94"/>
    </location>
</feature>
<dbReference type="GO" id="GO:0008955">
    <property type="term" value="F:peptidoglycan glycosyltransferase activity"/>
    <property type="evidence" value="ECO:0007669"/>
    <property type="project" value="UniProtKB-EC"/>
</dbReference>
<sequence>MKKLSVDKYFLLSIIILVIAGFIIFSSASLGLLAKGGELYSSAAFSQTFFGLFFGTIGAIIVSRIDYKKWRKYSFYLFILSVIATLLVFVPGLGLEFGGASRWIKIASFTFQTSELLKVAFIIYFSAWIAAVKNKISTFKYGFLPFLILLSVVGVSLLLQPDTDTFAVIIAAGMAMFLAGGGKIRYLFLLVLVSILGLLIIASARPYVKQRLTTFLNPTENSLSSSYQIQQSLIAIGSGGINGRGFGQSIQKFNFLPEPIGDSIFAVASEEFGFMGGVTLISFFLFFTIRGLKIAVRIDDLFGRMLVVGLVMLIVTQAFVNIGAMLGVIPLTGIPLPFISHGGSALLMVMIEVGIILNVSRYQKRSPISES</sequence>
<keyword evidence="2" id="KW-0328">Glycosyltransferase</keyword>
<evidence type="ECO:0000256" key="8">
    <source>
        <dbReference type="ARBA" id="ARBA00023136"/>
    </source>
</evidence>
<feature type="transmembrane region" description="Helical" evidence="16">
    <location>
        <begin position="9"/>
        <end position="33"/>
    </location>
</feature>
<keyword evidence="3" id="KW-0808">Transferase</keyword>
<evidence type="ECO:0000256" key="6">
    <source>
        <dbReference type="ARBA" id="ARBA00022984"/>
    </source>
</evidence>
<dbReference type="EC" id="2.4.99.28" evidence="14"/>
<proteinExistence type="inferred from homology"/>
<dbReference type="GO" id="GO:0008360">
    <property type="term" value="P:regulation of cell shape"/>
    <property type="evidence" value="ECO:0007669"/>
    <property type="project" value="UniProtKB-KW"/>
</dbReference>
<dbReference type="GO" id="GO:0051301">
    <property type="term" value="P:cell division"/>
    <property type="evidence" value="ECO:0007669"/>
    <property type="project" value="InterPro"/>
</dbReference>
<feature type="transmembrane region" description="Helical" evidence="16">
    <location>
        <begin position="338"/>
        <end position="359"/>
    </location>
</feature>
<evidence type="ECO:0000313" key="17">
    <source>
        <dbReference type="EMBL" id="PJA34591.1"/>
    </source>
</evidence>
<keyword evidence="4 16" id="KW-0812">Transmembrane</keyword>
<evidence type="ECO:0000256" key="4">
    <source>
        <dbReference type="ARBA" id="ARBA00022692"/>
    </source>
</evidence>
<feature type="transmembrane region" description="Helical" evidence="16">
    <location>
        <begin position="165"/>
        <end position="181"/>
    </location>
</feature>
<evidence type="ECO:0000256" key="10">
    <source>
        <dbReference type="ARBA" id="ARBA00033270"/>
    </source>
</evidence>
<evidence type="ECO:0000256" key="11">
    <source>
        <dbReference type="ARBA" id="ARBA00038053"/>
    </source>
</evidence>
<feature type="transmembrane region" description="Helical" evidence="16">
    <location>
        <begin position="272"/>
        <end position="289"/>
    </location>
</feature>
<evidence type="ECO:0000256" key="2">
    <source>
        <dbReference type="ARBA" id="ARBA00022676"/>
    </source>
</evidence>
<comment type="catalytic activity">
    <reaction evidence="15">
        <text>[GlcNAc-(1-&gt;4)-Mur2Ac(oyl-L-Ala-gamma-D-Glu-L-Lys-D-Ala-D-Ala)](n)-di-trans,octa-cis-undecaprenyl diphosphate + beta-D-GlcNAc-(1-&gt;4)-Mur2Ac(oyl-L-Ala-gamma-D-Glu-L-Lys-D-Ala-D-Ala)-di-trans,octa-cis-undecaprenyl diphosphate = [GlcNAc-(1-&gt;4)-Mur2Ac(oyl-L-Ala-gamma-D-Glu-L-Lys-D-Ala-D-Ala)](n+1)-di-trans,octa-cis-undecaprenyl diphosphate + di-trans,octa-cis-undecaprenyl diphosphate + H(+)</text>
        <dbReference type="Rhea" id="RHEA:23708"/>
        <dbReference type="Rhea" id="RHEA-COMP:9602"/>
        <dbReference type="Rhea" id="RHEA-COMP:9603"/>
        <dbReference type="ChEBI" id="CHEBI:15378"/>
        <dbReference type="ChEBI" id="CHEBI:58405"/>
        <dbReference type="ChEBI" id="CHEBI:60033"/>
        <dbReference type="ChEBI" id="CHEBI:78435"/>
        <dbReference type="EC" id="2.4.99.28"/>
    </reaction>
</comment>
<evidence type="ECO:0000256" key="15">
    <source>
        <dbReference type="ARBA" id="ARBA00049902"/>
    </source>
</evidence>
<evidence type="ECO:0000256" key="13">
    <source>
        <dbReference type="ARBA" id="ARBA00041418"/>
    </source>
</evidence>
<protein>
    <recommendedName>
        <fullName evidence="12">Probable peptidoglycan glycosyltransferase FtsW</fullName>
        <ecNumber evidence="14">2.4.99.28</ecNumber>
    </recommendedName>
    <alternativeName>
        <fullName evidence="13">Cell division protein FtsW</fullName>
    </alternativeName>
    <alternativeName>
        <fullName evidence="10">Cell wall polymerase</fullName>
    </alternativeName>
    <alternativeName>
        <fullName evidence="9">Peptidoglycan polymerase</fullName>
    </alternativeName>
</protein>
<evidence type="ECO:0000256" key="16">
    <source>
        <dbReference type="SAM" id="Phobius"/>
    </source>
</evidence>
<accession>A0A2M7WVE7</accession>
<dbReference type="Proteomes" id="UP000231487">
    <property type="component" value="Unassembled WGS sequence"/>
</dbReference>
<dbReference type="GO" id="GO:0032153">
    <property type="term" value="C:cell division site"/>
    <property type="evidence" value="ECO:0007669"/>
    <property type="project" value="TreeGrafter"/>
</dbReference>
<keyword evidence="8 16" id="KW-0472">Membrane</keyword>
<dbReference type="PANTHER" id="PTHR30474">
    <property type="entry name" value="CELL CYCLE PROTEIN"/>
    <property type="match status" value="1"/>
</dbReference>
<dbReference type="InterPro" id="IPR001182">
    <property type="entry name" value="FtsW/RodA"/>
</dbReference>
<evidence type="ECO:0000256" key="1">
    <source>
        <dbReference type="ARBA" id="ARBA00004141"/>
    </source>
</evidence>
<feature type="transmembrane region" description="Helical" evidence="16">
    <location>
        <begin position="141"/>
        <end position="159"/>
    </location>
</feature>
<dbReference type="GO" id="GO:0005886">
    <property type="term" value="C:plasma membrane"/>
    <property type="evidence" value="ECO:0007669"/>
    <property type="project" value="TreeGrafter"/>
</dbReference>
<evidence type="ECO:0000256" key="5">
    <source>
        <dbReference type="ARBA" id="ARBA00022960"/>
    </source>
</evidence>
<evidence type="ECO:0000256" key="7">
    <source>
        <dbReference type="ARBA" id="ARBA00022989"/>
    </source>
</evidence>
<keyword evidence="7 16" id="KW-1133">Transmembrane helix</keyword>
<feature type="transmembrane region" description="Helical" evidence="16">
    <location>
        <begin position="106"/>
        <end position="129"/>
    </location>
</feature>
<dbReference type="GO" id="GO:0015648">
    <property type="term" value="F:lipid-linked peptidoglycan transporter activity"/>
    <property type="evidence" value="ECO:0007669"/>
    <property type="project" value="TreeGrafter"/>
</dbReference>
<keyword evidence="6" id="KW-0573">Peptidoglycan synthesis</keyword>
<feature type="transmembrane region" description="Helical" evidence="16">
    <location>
        <begin position="188"/>
        <end position="208"/>
    </location>
</feature>
<dbReference type="GO" id="GO:0009252">
    <property type="term" value="P:peptidoglycan biosynthetic process"/>
    <property type="evidence" value="ECO:0007669"/>
    <property type="project" value="UniProtKB-KW"/>
</dbReference>
<feature type="transmembrane region" description="Helical" evidence="16">
    <location>
        <begin position="301"/>
        <end position="326"/>
    </location>
</feature>
<organism evidence="17 18">
    <name type="scientific">Candidatus Zambryskibacteria bacterium CG_4_9_14_3_um_filter_40_16</name>
    <dbReference type="NCBI Taxonomy" id="1975111"/>
    <lineage>
        <taxon>Bacteria</taxon>
        <taxon>Candidatus Zambryskiibacteriota</taxon>
    </lineage>
</organism>
<gene>
    <name evidence="17" type="ORF">CO184_00010</name>
</gene>
<evidence type="ECO:0000256" key="3">
    <source>
        <dbReference type="ARBA" id="ARBA00022679"/>
    </source>
</evidence>
<dbReference type="PANTHER" id="PTHR30474:SF2">
    <property type="entry name" value="PEPTIDOGLYCAN GLYCOSYLTRANSFERASE FTSW-RELATED"/>
    <property type="match status" value="1"/>
</dbReference>
<dbReference type="EMBL" id="PFXE01000001">
    <property type="protein sequence ID" value="PJA34591.1"/>
    <property type="molecule type" value="Genomic_DNA"/>
</dbReference>
<evidence type="ECO:0000313" key="18">
    <source>
        <dbReference type="Proteomes" id="UP000231487"/>
    </source>
</evidence>
<dbReference type="Pfam" id="PF01098">
    <property type="entry name" value="FTSW_RODA_SPOVE"/>
    <property type="match status" value="1"/>
</dbReference>
<comment type="similarity">
    <text evidence="11">Belongs to the SEDS family. FtsW subfamily.</text>
</comment>
<evidence type="ECO:0000256" key="12">
    <source>
        <dbReference type="ARBA" id="ARBA00041185"/>
    </source>
</evidence>
<evidence type="ECO:0000256" key="9">
    <source>
        <dbReference type="ARBA" id="ARBA00032370"/>
    </source>
</evidence>
<keyword evidence="5" id="KW-0133">Cell shape</keyword>
<comment type="caution">
    <text evidence="17">The sequence shown here is derived from an EMBL/GenBank/DDBJ whole genome shotgun (WGS) entry which is preliminary data.</text>
</comment>
<name>A0A2M7WVE7_9BACT</name>
<feature type="transmembrane region" description="Helical" evidence="16">
    <location>
        <begin position="39"/>
        <end position="62"/>
    </location>
</feature>
<dbReference type="AlphaFoldDB" id="A0A2M7WVE7"/>